<reference evidence="5" key="4">
    <citation type="submission" date="2021-10" db="EMBL/GenBank/DDBJ databases">
        <title>Complete genome sequences of five Ralstonia solancearum strains isolated from sunflower.</title>
        <authorList>
            <person name="She X."/>
            <person name="He Z."/>
        </authorList>
    </citation>
    <scope>NUCLEOTIDE SEQUENCE</scope>
    <source>
        <strain evidence="5">RS638</strain>
    </source>
</reference>
<protein>
    <submittedName>
        <fullName evidence="5">Flavodoxin family protein</fullName>
    </submittedName>
</protein>
<dbReference type="EMBL" id="CP085043">
    <property type="protein sequence ID" value="UZF14715.1"/>
    <property type="molecule type" value="Genomic_DNA"/>
</dbReference>
<proteinExistence type="predicted"/>
<evidence type="ECO:0000313" key="6">
    <source>
        <dbReference type="Proteomes" id="UP000262427"/>
    </source>
</evidence>
<dbReference type="Proteomes" id="UP000262427">
    <property type="component" value="Chromosome CM"/>
</dbReference>
<dbReference type="EMBL" id="LN899820">
    <property type="protein sequence ID" value="CUV53161.1"/>
    <property type="molecule type" value="Genomic_DNA"/>
</dbReference>
<reference evidence="6" key="3">
    <citation type="submission" date="2018-01" db="EMBL/GenBank/DDBJ databases">
        <title>Raltonia solanacearum P824 infects blueberry.</title>
        <authorList>
            <person name="Bocsanczy A.M."/>
            <person name="Norman D.J."/>
        </authorList>
    </citation>
    <scope>NUCLEOTIDE SEQUENCE [LARGE SCALE GENOMIC DNA]</scope>
    <source>
        <strain evidence="6">P824</strain>
    </source>
</reference>
<dbReference type="SUPFAM" id="SSF52218">
    <property type="entry name" value="Flavoproteins"/>
    <property type="match status" value="1"/>
</dbReference>
<reference evidence="3" key="1">
    <citation type="submission" date="2015-10" db="EMBL/GenBank/DDBJ databases">
        <authorList>
            <person name="Gilbert D.G."/>
        </authorList>
    </citation>
    <scope>NUCLEOTIDE SEQUENCE</scope>
    <source>
        <strain evidence="3">Phyl III-seqv23</strain>
    </source>
</reference>
<dbReference type="Gene3D" id="3.40.50.360">
    <property type="match status" value="1"/>
</dbReference>
<dbReference type="EMBL" id="LN899821">
    <property type="protein sequence ID" value="CUV18452.1"/>
    <property type="molecule type" value="Genomic_DNA"/>
</dbReference>
<accession>A0A0S4V0J2</accession>
<dbReference type="InterPro" id="IPR029039">
    <property type="entry name" value="Flavoprotein-like_sf"/>
</dbReference>
<dbReference type="EMBL" id="LN899824">
    <property type="protein sequence ID" value="CUV28091.1"/>
    <property type="molecule type" value="Genomic_DNA"/>
</dbReference>
<sequence>MEKNLIVYYSRTGTARQVAEQMAAQSGWQLAEVSDEYPRAGFFGDLRCVVETVFHKRAKYRYAGLPLTEVDQVIVMAPIWMGHLASPMRDFLADQSPFSANLSVICVMASRGAFAAVEEIARITASLPAPVLALCQRDVLSGLSQQVIAGFIDQVKTAGKWEQSKRRPAWLSPTEA</sequence>
<reference evidence="1" key="2">
    <citation type="submission" date="2018-01" db="EMBL/GenBank/DDBJ databases">
        <title>Ralstonia pseudosolanacearum P824 infects blueberry.</title>
        <authorList>
            <person name="Bocsanczy A.M."/>
            <person name="Norman D.J."/>
        </authorList>
    </citation>
    <scope>NUCLEOTIDE SEQUENCE</scope>
    <source>
        <strain evidence="1">P824</strain>
    </source>
</reference>
<gene>
    <name evidence="5" type="ORF">LH706_17225</name>
    <name evidence="2" type="ORF">PSS4_v1_650012</name>
    <name evidence="1" type="ORF">RSP824_16280</name>
    <name evidence="3" type="ORF">RUN1985_v1_170011</name>
    <name evidence="4" type="ORF">RUN215_v1_90054</name>
</gene>
<organism evidence="3">
    <name type="scientific">Ralstonia solanacearum</name>
    <name type="common">Pseudomonas solanacearum</name>
    <dbReference type="NCBI Taxonomy" id="305"/>
    <lineage>
        <taxon>Bacteria</taxon>
        <taxon>Pseudomonadati</taxon>
        <taxon>Pseudomonadota</taxon>
        <taxon>Betaproteobacteria</taxon>
        <taxon>Burkholderiales</taxon>
        <taxon>Burkholderiaceae</taxon>
        <taxon>Ralstonia</taxon>
        <taxon>Ralstonia solanacearum species complex</taxon>
    </lineage>
</organism>
<evidence type="ECO:0000313" key="1">
    <source>
        <dbReference type="EMBL" id="AYA48241.1"/>
    </source>
</evidence>
<evidence type="ECO:0000313" key="5">
    <source>
        <dbReference type="EMBL" id="UZF14715.1"/>
    </source>
</evidence>
<dbReference type="EMBL" id="CP025741">
    <property type="protein sequence ID" value="AYA48241.1"/>
    <property type="molecule type" value="Genomic_DNA"/>
</dbReference>
<dbReference type="AlphaFoldDB" id="A0A0S4V0J2"/>
<evidence type="ECO:0000313" key="2">
    <source>
        <dbReference type="EMBL" id="CUV18452.1"/>
    </source>
</evidence>
<name>A0A0S4V0J2_RALSL</name>
<evidence type="ECO:0000313" key="4">
    <source>
        <dbReference type="EMBL" id="CUV53161.1"/>
    </source>
</evidence>
<evidence type="ECO:0000313" key="3">
    <source>
        <dbReference type="EMBL" id="CUV28091.1"/>
    </source>
</evidence>